<dbReference type="EMBL" id="MRZV01000991">
    <property type="protein sequence ID" value="PIK41745.1"/>
    <property type="molecule type" value="Genomic_DNA"/>
</dbReference>
<dbReference type="STRING" id="307972.A0A2G8K1B6"/>
<dbReference type="Pfam" id="PF00651">
    <property type="entry name" value="BTB"/>
    <property type="match status" value="1"/>
</dbReference>
<protein>
    <submittedName>
        <fullName evidence="4">Putative influenza virus NS1A-binding protein-like</fullName>
    </submittedName>
</protein>
<dbReference type="OrthoDB" id="6435582at2759"/>
<evidence type="ECO:0000256" key="1">
    <source>
        <dbReference type="ARBA" id="ARBA00022441"/>
    </source>
</evidence>
<dbReference type="InterPro" id="IPR011333">
    <property type="entry name" value="SKP1/BTB/POZ_sf"/>
</dbReference>
<dbReference type="AlphaFoldDB" id="A0A2G8K1B6"/>
<dbReference type="InterPro" id="IPR000210">
    <property type="entry name" value="BTB/POZ_dom"/>
</dbReference>
<dbReference type="PANTHER" id="PTHR24412:SF441">
    <property type="entry name" value="KELCH-LIKE PROTEIN 28"/>
    <property type="match status" value="1"/>
</dbReference>
<evidence type="ECO:0000313" key="5">
    <source>
        <dbReference type="Proteomes" id="UP000230750"/>
    </source>
</evidence>
<dbReference type="SMART" id="SM00225">
    <property type="entry name" value="BTB"/>
    <property type="match status" value="1"/>
</dbReference>
<keyword evidence="5" id="KW-1185">Reference proteome</keyword>
<name>A0A2G8K1B6_STIJA</name>
<comment type="caution">
    <text evidence="4">The sequence shown here is derived from an EMBL/GenBank/DDBJ whole genome shotgun (WGS) entry which is preliminary data.</text>
</comment>
<dbReference type="Proteomes" id="UP000230750">
    <property type="component" value="Unassembled WGS sequence"/>
</dbReference>
<feature type="domain" description="BTB" evidence="3">
    <location>
        <begin position="49"/>
        <end position="119"/>
    </location>
</feature>
<keyword evidence="1" id="KW-0880">Kelch repeat</keyword>
<dbReference type="PROSITE" id="PS50097">
    <property type="entry name" value="BTB"/>
    <property type="match status" value="1"/>
</dbReference>
<organism evidence="4 5">
    <name type="scientific">Stichopus japonicus</name>
    <name type="common">Sea cucumber</name>
    <dbReference type="NCBI Taxonomy" id="307972"/>
    <lineage>
        <taxon>Eukaryota</taxon>
        <taxon>Metazoa</taxon>
        <taxon>Echinodermata</taxon>
        <taxon>Eleutherozoa</taxon>
        <taxon>Echinozoa</taxon>
        <taxon>Holothuroidea</taxon>
        <taxon>Aspidochirotacea</taxon>
        <taxon>Aspidochirotida</taxon>
        <taxon>Stichopodidae</taxon>
        <taxon>Apostichopus</taxon>
    </lineage>
</organism>
<gene>
    <name evidence="4" type="ORF">BSL78_21386</name>
</gene>
<proteinExistence type="predicted"/>
<keyword evidence="2" id="KW-0677">Repeat</keyword>
<evidence type="ECO:0000256" key="2">
    <source>
        <dbReference type="ARBA" id="ARBA00022737"/>
    </source>
</evidence>
<dbReference type="PANTHER" id="PTHR24412">
    <property type="entry name" value="KELCH PROTEIN"/>
    <property type="match status" value="1"/>
</dbReference>
<evidence type="ECO:0000313" key="4">
    <source>
        <dbReference type="EMBL" id="PIK41745.1"/>
    </source>
</evidence>
<reference evidence="4 5" key="1">
    <citation type="journal article" date="2017" name="PLoS Biol.">
        <title>The sea cucumber genome provides insights into morphological evolution and visceral regeneration.</title>
        <authorList>
            <person name="Zhang X."/>
            <person name="Sun L."/>
            <person name="Yuan J."/>
            <person name="Sun Y."/>
            <person name="Gao Y."/>
            <person name="Zhang L."/>
            <person name="Li S."/>
            <person name="Dai H."/>
            <person name="Hamel J.F."/>
            <person name="Liu C."/>
            <person name="Yu Y."/>
            <person name="Liu S."/>
            <person name="Lin W."/>
            <person name="Guo K."/>
            <person name="Jin S."/>
            <person name="Xu P."/>
            <person name="Storey K.B."/>
            <person name="Huan P."/>
            <person name="Zhang T."/>
            <person name="Zhou Y."/>
            <person name="Zhang J."/>
            <person name="Lin C."/>
            <person name="Li X."/>
            <person name="Xing L."/>
            <person name="Huo D."/>
            <person name="Sun M."/>
            <person name="Wang L."/>
            <person name="Mercier A."/>
            <person name="Li F."/>
            <person name="Yang H."/>
            <person name="Xiang J."/>
        </authorList>
    </citation>
    <scope>NUCLEOTIDE SEQUENCE [LARGE SCALE GENOMIC DNA]</scope>
    <source>
        <strain evidence="4">Shaxun</strain>
        <tissue evidence="4">Muscle</tissue>
    </source>
</reference>
<sequence>MLAIVLVTLWEHMLENRLILSPLMAIKDNEWSTSILECMNTMRKQRAFHDVLLCVGKHEIPAHRAILACYSPYMADQLQLSKIPNKEETMLRKDLVEIDSGSAEMLVEFAYTGKLEITGQHVSSLYHASNLWQVQKVKQRVGFSPR</sequence>
<dbReference type="Gene3D" id="3.30.710.10">
    <property type="entry name" value="Potassium Channel Kv1.1, Chain A"/>
    <property type="match status" value="1"/>
</dbReference>
<evidence type="ECO:0000259" key="3">
    <source>
        <dbReference type="PROSITE" id="PS50097"/>
    </source>
</evidence>
<accession>A0A2G8K1B6</accession>
<dbReference type="SUPFAM" id="SSF54695">
    <property type="entry name" value="POZ domain"/>
    <property type="match status" value="1"/>
</dbReference>